<name>A0A395TAE1_9HYPO</name>
<accession>A0A395TAE1</accession>
<organism evidence="1 2">
    <name type="scientific">Fusarium longipes</name>
    <dbReference type="NCBI Taxonomy" id="694270"/>
    <lineage>
        <taxon>Eukaryota</taxon>
        <taxon>Fungi</taxon>
        <taxon>Dikarya</taxon>
        <taxon>Ascomycota</taxon>
        <taxon>Pezizomycotina</taxon>
        <taxon>Sordariomycetes</taxon>
        <taxon>Hypocreomycetidae</taxon>
        <taxon>Hypocreales</taxon>
        <taxon>Nectriaceae</taxon>
        <taxon>Fusarium</taxon>
    </lineage>
</organism>
<dbReference type="EMBL" id="PXOG01000011">
    <property type="protein sequence ID" value="RGP81282.1"/>
    <property type="molecule type" value="Genomic_DNA"/>
</dbReference>
<dbReference type="OrthoDB" id="10037376at2759"/>
<dbReference type="InterPro" id="IPR009003">
    <property type="entry name" value="Peptidase_S1_PA"/>
</dbReference>
<dbReference type="SUPFAM" id="SSF50494">
    <property type="entry name" value="Trypsin-like serine proteases"/>
    <property type="match status" value="1"/>
</dbReference>
<proteinExistence type="predicted"/>
<dbReference type="GO" id="GO:0006508">
    <property type="term" value="P:proteolysis"/>
    <property type="evidence" value="ECO:0007669"/>
    <property type="project" value="UniProtKB-KW"/>
</dbReference>
<evidence type="ECO:0000313" key="2">
    <source>
        <dbReference type="Proteomes" id="UP000266234"/>
    </source>
</evidence>
<keyword evidence="1" id="KW-0645">Protease</keyword>
<keyword evidence="2" id="KW-1185">Reference proteome</keyword>
<evidence type="ECO:0000313" key="1">
    <source>
        <dbReference type="EMBL" id="RGP81282.1"/>
    </source>
</evidence>
<dbReference type="AlphaFoldDB" id="A0A395TAE1"/>
<dbReference type="Gene3D" id="2.40.10.10">
    <property type="entry name" value="Trypsin-like serine proteases"/>
    <property type="match status" value="2"/>
</dbReference>
<dbReference type="InterPro" id="IPR043504">
    <property type="entry name" value="Peptidase_S1_PA_chymotrypsin"/>
</dbReference>
<reference evidence="1 2" key="1">
    <citation type="journal article" date="2018" name="PLoS Pathog.">
        <title>Evolution of structural diversity of trichothecenes, a family of toxins produced by plant pathogenic and entomopathogenic fungi.</title>
        <authorList>
            <person name="Proctor R.H."/>
            <person name="McCormick S.P."/>
            <person name="Kim H.S."/>
            <person name="Cardoza R.E."/>
            <person name="Stanley A.M."/>
            <person name="Lindo L."/>
            <person name="Kelly A."/>
            <person name="Brown D.W."/>
            <person name="Lee T."/>
            <person name="Vaughan M.M."/>
            <person name="Alexander N.J."/>
            <person name="Busman M."/>
            <person name="Gutierrez S."/>
        </authorList>
    </citation>
    <scope>NUCLEOTIDE SEQUENCE [LARGE SCALE GENOMIC DNA]</scope>
    <source>
        <strain evidence="1 2">NRRL 20695</strain>
    </source>
</reference>
<dbReference type="STRING" id="694270.A0A395TAE1"/>
<dbReference type="Proteomes" id="UP000266234">
    <property type="component" value="Unassembled WGS sequence"/>
</dbReference>
<comment type="caution">
    <text evidence="1">The sequence shown here is derived from an EMBL/GenBank/DDBJ whole genome shotgun (WGS) entry which is preliminary data.</text>
</comment>
<dbReference type="GO" id="GO:0008233">
    <property type="term" value="F:peptidase activity"/>
    <property type="evidence" value="ECO:0007669"/>
    <property type="project" value="UniProtKB-KW"/>
</dbReference>
<protein>
    <submittedName>
        <fullName evidence="1">Trypsin serine protease</fullName>
    </submittedName>
</protein>
<gene>
    <name evidence="1" type="ORF">FLONG3_426</name>
</gene>
<sequence length="155" mass="17398">MEFDDEKGAFANLVHIITVVPEKKLCGKVDDFAVLVFDKPLFKYSGYFGAKTFDCKRDRDKPIYKHAGYPVVDNKIKRIRQDNISVKICKFCDQATQLATDTDVEKGQSGGPLYRVEDGVAWQYGILSGWGKLGSIYTSGPNFVNAIALARERYS</sequence>
<keyword evidence="1" id="KW-0378">Hydrolase</keyword>